<sequence>MSSRGSEVSELAVTFHPALYLQRRGWVLDIMRREGVTEILDIGCGEGELLSCLCNPAPWLAPPPPDVLPPATDASPAETDVLKELHEWVLHPTRIAGLDICKSELECAARVTKPPEPDRDDVPWHSTPVRWEPLEVKIWEGSLEHVNAEYAGVECIVATEVIEHLPEHVLDRFAPVVFGAYHPRLVLLTTPSFTFNARFTAPDAPYEARSGWRDPTGRTDRIFRHHDHKFEWTVEEFERWCQSVAGEWGYTVEIEGVGKAQEKDEWGRDDALGWATQCAAFTRIEGGDWVTKRAAALWEASDRLHARTGSPGPHSLFASHRFAANDASRSPKPLDVVGELVLSKMLYHRETSIALNEIWFEREVELACGGWIDWLVRAIQEHPGLALRRTVLASRIDPHWTIELDPALHHLVPPPAIREDIWPSPPDTEELTDLEEAVDMIGSRQDGSVLVKDADLETYEEGWGAESEDAKTGWGNVQIDWGWGKAGGDGDRMPDFGAPEASGGETWTWG</sequence>
<evidence type="ECO:0000256" key="9">
    <source>
        <dbReference type="ARBA" id="ARBA00022884"/>
    </source>
</evidence>
<keyword evidence="4" id="KW-0489">Methyltransferase</keyword>
<dbReference type="AlphaFoldDB" id="A0A4Q9PMR6"/>
<evidence type="ECO:0000256" key="1">
    <source>
        <dbReference type="ARBA" id="ARBA00001946"/>
    </source>
</evidence>
<gene>
    <name evidence="14" type="ORF">BD310DRAFT_1028512</name>
</gene>
<dbReference type="SUPFAM" id="SSF53335">
    <property type="entry name" value="S-adenosyl-L-methionine-dependent methyltransferases"/>
    <property type="match status" value="1"/>
</dbReference>
<dbReference type="Gene3D" id="3.40.50.150">
    <property type="entry name" value="Vaccinia Virus protein VP39"/>
    <property type="match status" value="1"/>
</dbReference>
<comment type="cofactor">
    <cofactor evidence="1">
        <name>Mg(2+)</name>
        <dbReference type="ChEBI" id="CHEBI:18420"/>
    </cofactor>
</comment>
<evidence type="ECO:0000256" key="13">
    <source>
        <dbReference type="SAM" id="MobiDB-lite"/>
    </source>
</evidence>
<proteinExistence type="inferred from homology"/>
<evidence type="ECO:0000256" key="7">
    <source>
        <dbReference type="ARBA" id="ARBA00022723"/>
    </source>
</evidence>
<keyword evidence="7" id="KW-0479">Metal-binding</keyword>
<dbReference type="GO" id="GO:0005737">
    <property type="term" value="C:cytoplasm"/>
    <property type="evidence" value="ECO:0007669"/>
    <property type="project" value="TreeGrafter"/>
</dbReference>
<dbReference type="EMBL" id="ML145166">
    <property type="protein sequence ID" value="TBU55552.1"/>
    <property type="molecule type" value="Genomic_DNA"/>
</dbReference>
<evidence type="ECO:0000256" key="2">
    <source>
        <dbReference type="ARBA" id="ARBA00009026"/>
    </source>
</evidence>
<reference evidence="14 15" key="1">
    <citation type="submission" date="2019-01" db="EMBL/GenBank/DDBJ databases">
        <title>Draft genome sequences of three monokaryotic isolates of the white-rot basidiomycete fungus Dichomitus squalens.</title>
        <authorList>
            <consortium name="DOE Joint Genome Institute"/>
            <person name="Lopez S.C."/>
            <person name="Andreopoulos B."/>
            <person name="Pangilinan J."/>
            <person name="Lipzen A."/>
            <person name="Riley R."/>
            <person name="Ahrendt S."/>
            <person name="Ng V."/>
            <person name="Barry K."/>
            <person name="Daum C."/>
            <person name="Grigoriev I.V."/>
            <person name="Hilden K.S."/>
            <person name="Makela M.R."/>
            <person name="de Vries R.P."/>
        </authorList>
    </citation>
    <scope>NUCLEOTIDE SEQUENCE [LARGE SCALE GENOMIC DNA]</scope>
    <source>
        <strain evidence="14 15">CBS 464.89</strain>
    </source>
</reference>
<dbReference type="InterPro" id="IPR026610">
    <property type="entry name" value="Hen1"/>
</dbReference>
<evidence type="ECO:0000256" key="11">
    <source>
        <dbReference type="ARBA" id="ARBA00035025"/>
    </source>
</evidence>
<evidence type="ECO:0000256" key="6">
    <source>
        <dbReference type="ARBA" id="ARBA00022691"/>
    </source>
</evidence>
<dbReference type="Proteomes" id="UP000292082">
    <property type="component" value="Unassembled WGS sequence"/>
</dbReference>
<dbReference type="STRING" id="114155.A0A4Q9PMR6"/>
<organism evidence="14 15">
    <name type="scientific">Dichomitus squalens</name>
    <dbReference type="NCBI Taxonomy" id="114155"/>
    <lineage>
        <taxon>Eukaryota</taxon>
        <taxon>Fungi</taxon>
        <taxon>Dikarya</taxon>
        <taxon>Basidiomycota</taxon>
        <taxon>Agaricomycotina</taxon>
        <taxon>Agaricomycetes</taxon>
        <taxon>Polyporales</taxon>
        <taxon>Polyporaceae</taxon>
        <taxon>Dichomitus</taxon>
    </lineage>
</organism>
<comment type="catalytic activity">
    <reaction evidence="12">
        <text>small RNA 3'-end nucleotide + S-adenosyl-L-methionine = small RNA 3'-end 2'-O-methylnucleotide + S-adenosyl-L-homocysteine + H(+)</text>
        <dbReference type="Rhea" id="RHEA:37887"/>
        <dbReference type="Rhea" id="RHEA-COMP:10415"/>
        <dbReference type="Rhea" id="RHEA-COMP:10416"/>
        <dbReference type="ChEBI" id="CHEBI:15378"/>
        <dbReference type="ChEBI" id="CHEBI:57856"/>
        <dbReference type="ChEBI" id="CHEBI:59789"/>
        <dbReference type="ChEBI" id="CHEBI:74896"/>
        <dbReference type="ChEBI" id="CHEBI:74898"/>
        <dbReference type="EC" id="2.1.1.386"/>
    </reaction>
</comment>
<dbReference type="EC" id="2.1.1.386" evidence="11"/>
<dbReference type="GO" id="GO:0003723">
    <property type="term" value="F:RNA binding"/>
    <property type="evidence" value="ECO:0007669"/>
    <property type="project" value="UniProtKB-KW"/>
</dbReference>
<evidence type="ECO:0000313" key="15">
    <source>
        <dbReference type="Proteomes" id="UP000292082"/>
    </source>
</evidence>
<keyword evidence="15" id="KW-1185">Reference proteome</keyword>
<evidence type="ECO:0000256" key="4">
    <source>
        <dbReference type="ARBA" id="ARBA00022603"/>
    </source>
</evidence>
<keyword evidence="8" id="KW-0460">Magnesium</keyword>
<name>A0A4Q9PMR6_9APHY</name>
<protein>
    <recommendedName>
        <fullName evidence="3">Small RNA 2'-O-methyltransferase</fullName>
        <ecNumber evidence="11">2.1.1.386</ecNumber>
    </recommendedName>
</protein>
<keyword evidence="6" id="KW-0949">S-adenosyl-L-methionine</keyword>
<keyword evidence="9" id="KW-0694">RNA-binding</keyword>
<dbReference type="GO" id="GO:0030422">
    <property type="term" value="P:siRNA processing"/>
    <property type="evidence" value="ECO:0007669"/>
    <property type="project" value="TreeGrafter"/>
</dbReference>
<dbReference type="GO" id="GO:0001510">
    <property type="term" value="P:RNA methylation"/>
    <property type="evidence" value="ECO:0007669"/>
    <property type="project" value="InterPro"/>
</dbReference>
<evidence type="ECO:0000313" key="14">
    <source>
        <dbReference type="EMBL" id="TBU55552.1"/>
    </source>
</evidence>
<dbReference type="PANTHER" id="PTHR21404">
    <property type="entry name" value="HEN1"/>
    <property type="match status" value="1"/>
</dbReference>
<dbReference type="GO" id="GO:0090486">
    <property type="term" value="F:small RNA 2'-O-methyltransferase activity"/>
    <property type="evidence" value="ECO:0007669"/>
    <property type="project" value="UniProtKB-EC"/>
</dbReference>
<keyword evidence="10" id="KW-0943">RNA-mediated gene silencing</keyword>
<evidence type="ECO:0000256" key="10">
    <source>
        <dbReference type="ARBA" id="ARBA00023158"/>
    </source>
</evidence>
<evidence type="ECO:0000256" key="5">
    <source>
        <dbReference type="ARBA" id="ARBA00022679"/>
    </source>
</evidence>
<evidence type="ECO:0000256" key="8">
    <source>
        <dbReference type="ARBA" id="ARBA00022842"/>
    </source>
</evidence>
<feature type="region of interest" description="Disordered" evidence="13">
    <location>
        <begin position="487"/>
        <end position="510"/>
    </location>
</feature>
<evidence type="ECO:0000256" key="12">
    <source>
        <dbReference type="ARBA" id="ARBA00048418"/>
    </source>
</evidence>
<dbReference type="PANTHER" id="PTHR21404:SF3">
    <property type="entry name" value="SMALL RNA 2'-O-METHYLTRANSFERASE"/>
    <property type="match status" value="1"/>
</dbReference>
<comment type="similarity">
    <text evidence="2">Belongs to the methyltransferase superfamily. HEN1 family.</text>
</comment>
<accession>A0A4Q9PMR6</accession>
<dbReference type="InterPro" id="IPR029063">
    <property type="entry name" value="SAM-dependent_MTases_sf"/>
</dbReference>
<dbReference type="GO" id="GO:0046872">
    <property type="term" value="F:metal ion binding"/>
    <property type="evidence" value="ECO:0007669"/>
    <property type="project" value="UniProtKB-KW"/>
</dbReference>
<keyword evidence="5" id="KW-0808">Transferase</keyword>
<dbReference type="GO" id="GO:0005634">
    <property type="term" value="C:nucleus"/>
    <property type="evidence" value="ECO:0007669"/>
    <property type="project" value="TreeGrafter"/>
</dbReference>
<evidence type="ECO:0000256" key="3">
    <source>
        <dbReference type="ARBA" id="ARBA00021330"/>
    </source>
</evidence>